<accession>A0A1X0S4U2</accession>
<dbReference type="AlphaFoldDB" id="A0A1X0S4U2"/>
<protein>
    <submittedName>
        <fullName evidence="1">Uncharacterized protein</fullName>
    </submittedName>
</protein>
<organism evidence="1 2">
    <name type="scientific">Rhizopus microsporus</name>
    <dbReference type="NCBI Taxonomy" id="58291"/>
    <lineage>
        <taxon>Eukaryota</taxon>
        <taxon>Fungi</taxon>
        <taxon>Fungi incertae sedis</taxon>
        <taxon>Mucoromycota</taxon>
        <taxon>Mucoromycotina</taxon>
        <taxon>Mucoromycetes</taxon>
        <taxon>Mucorales</taxon>
        <taxon>Mucorineae</taxon>
        <taxon>Rhizopodaceae</taxon>
        <taxon>Rhizopus</taxon>
    </lineage>
</organism>
<dbReference type="EMBL" id="KV921313">
    <property type="protein sequence ID" value="ORE19302.1"/>
    <property type="molecule type" value="Genomic_DNA"/>
</dbReference>
<dbReference type="Proteomes" id="UP000242381">
    <property type="component" value="Unassembled WGS sequence"/>
</dbReference>
<proteinExistence type="predicted"/>
<reference evidence="1 2" key="1">
    <citation type="journal article" date="2016" name="Proc. Natl. Acad. Sci. U.S.A.">
        <title>Lipid metabolic changes in an early divergent fungus govern the establishment of a mutualistic symbiosis with endobacteria.</title>
        <authorList>
            <person name="Lastovetsky O.A."/>
            <person name="Gaspar M.L."/>
            <person name="Mondo S.J."/>
            <person name="LaButti K.M."/>
            <person name="Sandor L."/>
            <person name="Grigoriev I.V."/>
            <person name="Henry S.A."/>
            <person name="Pawlowska T.E."/>
        </authorList>
    </citation>
    <scope>NUCLEOTIDE SEQUENCE [LARGE SCALE GENOMIC DNA]</scope>
    <source>
        <strain evidence="1 2">ATCC 11559</strain>
    </source>
</reference>
<evidence type="ECO:0000313" key="1">
    <source>
        <dbReference type="EMBL" id="ORE19302.1"/>
    </source>
</evidence>
<gene>
    <name evidence="1" type="ORF">BCV71DRAFT_283766</name>
</gene>
<sequence length="103" mass="11760">MRLTSLLNQNDIAFARFITNVSYDHTLYGSMTLPGYIHQTKQLNEFISKVYKDDEINNSMTIRNGQYFGERVILATRNDTVGRINEIILDNISGEKVTLLSAD</sequence>
<feature type="non-terminal residue" evidence="1">
    <location>
        <position position="103"/>
    </location>
</feature>
<evidence type="ECO:0000313" key="2">
    <source>
        <dbReference type="Proteomes" id="UP000242381"/>
    </source>
</evidence>
<name>A0A1X0S4U2_RHIZD</name>